<evidence type="ECO:0000313" key="12">
    <source>
        <dbReference type="Proteomes" id="UP001595387"/>
    </source>
</evidence>
<dbReference type="InterPro" id="IPR053927">
    <property type="entry name" value="FlgK_helical"/>
</dbReference>
<dbReference type="RefSeq" id="WP_390302534.1">
    <property type="nucleotide sequence ID" value="NZ_JBHRRZ010000003.1"/>
</dbReference>
<keyword evidence="11" id="KW-0969">Cilium</keyword>
<evidence type="ECO:0000256" key="7">
    <source>
        <dbReference type="RuleBase" id="RU362065"/>
    </source>
</evidence>
<evidence type="ECO:0000259" key="10">
    <source>
        <dbReference type="Pfam" id="PF22638"/>
    </source>
</evidence>
<dbReference type="EMBL" id="JBHRRZ010000003">
    <property type="protein sequence ID" value="MFC2947261.1"/>
    <property type="molecule type" value="Genomic_DNA"/>
</dbReference>
<feature type="domain" description="Flagellar basal-body/hook protein C-terminal" evidence="9">
    <location>
        <begin position="429"/>
        <end position="471"/>
    </location>
</feature>
<dbReference type="InterPro" id="IPR002371">
    <property type="entry name" value="FlgK"/>
</dbReference>
<dbReference type="NCBIfam" id="TIGR02492">
    <property type="entry name" value="flgK_ends"/>
    <property type="match status" value="1"/>
</dbReference>
<keyword evidence="5 7" id="KW-0964">Secreted</keyword>
<dbReference type="Pfam" id="PF22638">
    <property type="entry name" value="FlgK_D1"/>
    <property type="match status" value="1"/>
</dbReference>
<gene>
    <name evidence="7 11" type="primary">flgK</name>
    <name evidence="11" type="ORF">ACFODW_02630</name>
</gene>
<keyword evidence="6 7" id="KW-0975">Bacterial flagellum</keyword>
<reference evidence="12" key="1">
    <citation type="journal article" date="2019" name="Int. J. Syst. Evol. Microbiol.">
        <title>The Global Catalogue of Microorganisms (GCM) 10K type strain sequencing project: providing services to taxonomists for standard genome sequencing and annotation.</title>
        <authorList>
            <consortium name="The Broad Institute Genomics Platform"/>
            <consortium name="The Broad Institute Genome Sequencing Center for Infectious Disease"/>
            <person name="Wu L."/>
            <person name="Ma J."/>
        </authorList>
    </citation>
    <scope>NUCLEOTIDE SEQUENCE [LARGE SCALE GENOMIC DNA]</scope>
    <source>
        <strain evidence="12">KCTC 13193</strain>
    </source>
</reference>
<dbReference type="InterPro" id="IPR001444">
    <property type="entry name" value="Flag_bb_rod_N"/>
</dbReference>
<comment type="caution">
    <text evidence="11">The sequence shown here is derived from an EMBL/GenBank/DDBJ whole genome shotgun (WGS) entry which is preliminary data.</text>
</comment>
<evidence type="ECO:0000256" key="5">
    <source>
        <dbReference type="ARBA" id="ARBA00022525"/>
    </source>
</evidence>
<evidence type="ECO:0000259" key="9">
    <source>
        <dbReference type="Pfam" id="PF06429"/>
    </source>
</evidence>
<dbReference type="PANTHER" id="PTHR30033:SF1">
    <property type="entry name" value="FLAGELLAR HOOK-ASSOCIATED PROTEIN 1"/>
    <property type="match status" value="1"/>
</dbReference>
<dbReference type="PANTHER" id="PTHR30033">
    <property type="entry name" value="FLAGELLAR HOOK-ASSOCIATED PROTEIN 1"/>
    <property type="match status" value="1"/>
</dbReference>
<comment type="subcellular location">
    <subcellularLocation>
        <location evidence="1 7">Bacterial flagellum</location>
    </subcellularLocation>
    <subcellularLocation>
        <location evidence="2 7">Secreted</location>
    </subcellularLocation>
</comment>
<protein>
    <recommendedName>
        <fullName evidence="4 7">Flagellar hook-associated protein 1</fullName>
        <shortName evidence="7">HAP1</shortName>
    </recommendedName>
</protein>
<dbReference type="InterPro" id="IPR010930">
    <property type="entry name" value="Flg_bb/hook_C_dom"/>
</dbReference>
<accession>A0ABV7A2U1</accession>
<comment type="similarity">
    <text evidence="3 7">Belongs to the flagella basal body rod proteins family.</text>
</comment>
<sequence>MSTFHGLEMAKKALFTQQSAIHTTGHNISNANTEGYSRQRVNFEASSPYPPASRNRPQIPGQIGTGVEAGSVERIRNQYLDVQYRGENGKAGFWEAKAGALSRMENILNEPSETGLAHSMDQFWQSLQDLSVNPENTGARRVVMERGEAVAETFRYLSDSISGVRDDLRHEMETTVDRVNSLASQIHEINQQVKQSETHGYTANDMYDRRDKLIDELSGILDISVSYDNSHASSKIADGIVSIDIKGNNGASLKLLEDGKDPANLSLKETEGGSMQVTVGGEPLGMNGSSGSLSGMIKAHDEDARNLLVALDNMAAGFVSEFNQVHKAGTDLEGEQGGSFFEISDGTASSIKVALGDPNKIAAGLNGTAGDGANARNLADVFDRKLEGLDNKSVKGFYEAEIGKLGVEAQEANRMAENTDVLRSQVENQRMSVSGVSLDEEMSNMIKFQHAYNAAARSMTVTDELLDRIINNMGLAGR</sequence>
<evidence type="ECO:0000259" key="8">
    <source>
        <dbReference type="Pfam" id="PF00460"/>
    </source>
</evidence>
<evidence type="ECO:0000256" key="3">
    <source>
        <dbReference type="ARBA" id="ARBA00009677"/>
    </source>
</evidence>
<feature type="domain" description="Flagellar basal body rod protein N-terminal" evidence="8">
    <location>
        <begin position="8"/>
        <end position="36"/>
    </location>
</feature>
<proteinExistence type="inferred from homology"/>
<dbReference type="SUPFAM" id="SSF64518">
    <property type="entry name" value="Phase 1 flagellin"/>
    <property type="match status" value="1"/>
</dbReference>
<evidence type="ECO:0000256" key="2">
    <source>
        <dbReference type="ARBA" id="ARBA00004613"/>
    </source>
</evidence>
<keyword evidence="11" id="KW-0966">Cell projection</keyword>
<evidence type="ECO:0000256" key="4">
    <source>
        <dbReference type="ARBA" id="ARBA00016244"/>
    </source>
</evidence>
<organism evidence="11 12">
    <name type="scientific">Virgibacillus sediminis</name>
    <dbReference type="NCBI Taxonomy" id="202260"/>
    <lineage>
        <taxon>Bacteria</taxon>
        <taxon>Bacillati</taxon>
        <taxon>Bacillota</taxon>
        <taxon>Bacilli</taxon>
        <taxon>Bacillales</taxon>
        <taxon>Bacillaceae</taxon>
        <taxon>Virgibacillus</taxon>
    </lineage>
</organism>
<keyword evidence="12" id="KW-1185">Reference proteome</keyword>
<evidence type="ECO:0000256" key="6">
    <source>
        <dbReference type="ARBA" id="ARBA00023143"/>
    </source>
</evidence>
<name>A0ABV7A2U1_9BACI</name>
<dbReference type="Pfam" id="PF06429">
    <property type="entry name" value="Flg_bbr_C"/>
    <property type="match status" value="1"/>
</dbReference>
<keyword evidence="11" id="KW-0282">Flagellum</keyword>
<evidence type="ECO:0000256" key="1">
    <source>
        <dbReference type="ARBA" id="ARBA00004365"/>
    </source>
</evidence>
<feature type="domain" description="Flagellar hook-associated protein FlgK helical" evidence="10">
    <location>
        <begin position="101"/>
        <end position="341"/>
    </location>
</feature>
<dbReference type="Pfam" id="PF00460">
    <property type="entry name" value="Flg_bb_rod"/>
    <property type="match status" value="1"/>
</dbReference>
<dbReference type="PRINTS" id="PR01005">
    <property type="entry name" value="FLGHOOKAP1"/>
</dbReference>
<evidence type="ECO:0000313" key="11">
    <source>
        <dbReference type="EMBL" id="MFC2947261.1"/>
    </source>
</evidence>
<dbReference type="Proteomes" id="UP001595387">
    <property type="component" value="Unassembled WGS sequence"/>
</dbReference>